<evidence type="ECO:0000313" key="3">
    <source>
        <dbReference type="Proteomes" id="UP001243989"/>
    </source>
</evidence>
<reference evidence="2" key="1">
    <citation type="submission" date="2021-06" db="EMBL/GenBank/DDBJ databases">
        <title>Comparative genomics, transcriptomics and evolutionary studies reveal genomic signatures of adaptation to plant cell wall in hemibiotrophic fungi.</title>
        <authorList>
            <consortium name="DOE Joint Genome Institute"/>
            <person name="Baroncelli R."/>
            <person name="Diaz J.F."/>
            <person name="Benocci T."/>
            <person name="Peng M."/>
            <person name="Battaglia E."/>
            <person name="Haridas S."/>
            <person name="Andreopoulos W."/>
            <person name="Labutti K."/>
            <person name="Pangilinan J."/>
            <person name="Floch G.L."/>
            <person name="Makela M.R."/>
            <person name="Henrissat B."/>
            <person name="Grigoriev I.V."/>
            <person name="Crouch J.A."/>
            <person name="De Vries R.P."/>
            <person name="Sukno S.A."/>
            <person name="Thon M.R."/>
        </authorList>
    </citation>
    <scope>NUCLEOTIDE SEQUENCE</scope>
    <source>
        <strain evidence="2">CBS 102054</strain>
    </source>
</reference>
<feature type="region of interest" description="Disordered" evidence="1">
    <location>
        <begin position="1"/>
        <end position="25"/>
    </location>
</feature>
<organism evidence="2 3">
    <name type="scientific">Colletotrichum phormii</name>
    <dbReference type="NCBI Taxonomy" id="359342"/>
    <lineage>
        <taxon>Eukaryota</taxon>
        <taxon>Fungi</taxon>
        <taxon>Dikarya</taxon>
        <taxon>Ascomycota</taxon>
        <taxon>Pezizomycotina</taxon>
        <taxon>Sordariomycetes</taxon>
        <taxon>Hypocreomycetidae</taxon>
        <taxon>Glomerellales</taxon>
        <taxon>Glomerellaceae</taxon>
        <taxon>Colletotrichum</taxon>
        <taxon>Colletotrichum acutatum species complex</taxon>
    </lineage>
</organism>
<dbReference type="Proteomes" id="UP001243989">
    <property type="component" value="Unassembled WGS sequence"/>
</dbReference>
<protein>
    <submittedName>
        <fullName evidence="2">Uncharacterized protein</fullName>
    </submittedName>
</protein>
<accession>A0AAI9ZDG0</accession>
<sequence>MPPGAKQDMPPGAERDMPPGAEQRYAPRCRTEICPQGQNKICPQVQNRDMPPGAELIIYPQVQNRDMPPGAELIICPQVQNRDMPPGAEQDMPPGQNRDMHSYLIMRSLFATRACVQPTESSLRGRQEEEEEEDRKKKKRKKDATRTIRTRPEQYGRQQAVNRPNSVAKSNTLPNAFGEDVPYSHKMRYILLASSRQTDTNKDKHNDGRGGMRSWLYGGKGRVVINMGRQSRGPAVKESSVKGGISQQAHHHTR</sequence>
<gene>
    <name evidence="2" type="ORF">BDP81DRAFT_456238</name>
</gene>
<dbReference type="GeneID" id="85478004"/>
<feature type="region of interest" description="Disordered" evidence="1">
    <location>
        <begin position="231"/>
        <end position="254"/>
    </location>
</feature>
<dbReference type="RefSeq" id="XP_060437409.1">
    <property type="nucleotide sequence ID" value="XM_060593142.1"/>
</dbReference>
<evidence type="ECO:0000256" key="1">
    <source>
        <dbReference type="SAM" id="MobiDB-lite"/>
    </source>
</evidence>
<proteinExistence type="predicted"/>
<feature type="compositionally biased region" description="Polar residues" evidence="1">
    <location>
        <begin position="156"/>
        <end position="174"/>
    </location>
</feature>
<comment type="caution">
    <text evidence="2">The sequence shown here is derived from an EMBL/GenBank/DDBJ whole genome shotgun (WGS) entry which is preliminary data.</text>
</comment>
<feature type="region of interest" description="Disordered" evidence="1">
    <location>
        <begin position="115"/>
        <end position="174"/>
    </location>
</feature>
<dbReference type="AlphaFoldDB" id="A0AAI9ZDG0"/>
<feature type="compositionally biased region" description="Basic and acidic residues" evidence="1">
    <location>
        <begin position="144"/>
        <end position="154"/>
    </location>
</feature>
<name>A0AAI9ZDG0_9PEZI</name>
<dbReference type="EMBL" id="JAHMHQ010000053">
    <property type="protein sequence ID" value="KAK1613534.1"/>
    <property type="molecule type" value="Genomic_DNA"/>
</dbReference>
<keyword evidence="3" id="KW-1185">Reference proteome</keyword>
<evidence type="ECO:0000313" key="2">
    <source>
        <dbReference type="EMBL" id="KAK1613534.1"/>
    </source>
</evidence>